<evidence type="ECO:0000259" key="1">
    <source>
        <dbReference type="SMART" id="SM01007"/>
    </source>
</evidence>
<keyword evidence="3" id="KW-1185">Reference proteome</keyword>
<organism evidence="2 3">
    <name type="scientific">Stereocaulon virgatum</name>
    <dbReference type="NCBI Taxonomy" id="373712"/>
    <lineage>
        <taxon>Eukaryota</taxon>
        <taxon>Fungi</taxon>
        <taxon>Dikarya</taxon>
        <taxon>Ascomycota</taxon>
        <taxon>Pezizomycotina</taxon>
        <taxon>Lecanoromycetes</taxon>
        <taxon>OSLEUM clade</taxon>
        <taxon>Lecanoromycetidae</taxon>
        <taxon>Lecanorales</taxon>
        <taxon>Lecanorineae</taxon>
        <taxon>Stereocaulaceae</taxon>
        <taxon>Stereocaulon</taxon>
    </lineage>
</organism>
<feature type="domain" description="Class II aldolase/adducin N-terminal" evidence="1">
    <location>
        <begin position="50"/>
        <end position="233"/>
    </location>
</feature>
<comment type="caution">
    <text evidence="2">The sequence shown here is derived from an EMBL/GenBank/DDBJ whole genome shotgun (WGS) entry which is preliminary data.</text>
</comment>
<dbReference type="InterPro" id="IPR036409">
    <property type="entry name" value="Aldolase_II/adducin_N_sf"/>
</dbReference>
<dbReference type="InterPro" id="IPR001303">
    <property type="entry name" value="Aldolase_II/adducin_N"/>
</dbReference>
<dbReference type="Proteomes" id="UP001590950">
    <property type="component" value="Unassembled WGS sequence"/>
</dbReference>
<dbReference type="Gene3D" id="3.40.225.10">
    <property type="entry name" value="Class II aldolase/adducin N-terminal domain"/>
    <property type="match status" value="1"/>
</dbReference>
<reference evidence="2 3" key="1">
    <citation type="submission" date="2024-09" db="EMBL/GenBank/DDBJ databases">
        <title>Rethinking Asexuality: The Enigmatic Case of Functional Sexual Genes in Lepraria (Stereocaulaceae).</title>
        <authorList>
            <person name="Doellman M."/>
            <person name="Sun Y."/>
            <person name="Barcenas-Pena A."/>
            <person name="Lumbsch H.T."/>
            <person name="Grewe F."/>
        </authorList>
    </citation>
    <scope>NUCLEOTIDE SEQUENCE [LARGE SCALE GENOMIC DNA]</scope>
    <source>
        <strain evidence="2 3">Mercado 3170</strain>
    </source>
</reference>
<evidence type="ECO:0000313" key="2">
    <source>
        <dbReference type="EMBL" id="KAL2037424.1"/>
    </source>
</evidence>
<name>A0ABR3ZUZ5_9LECA</name>
<protein>
    <recommendedName>
        <fullName evidence="1">Class II aldolase/adducin N-terminal domain-containing protein</fullName>
    </recommendedName>
</protein>
<dbReference type="EMBL" id="JBEFKJ010000041">
    <property type="protein sequence ID" value="KAL2037424.1"/>
    <property type="molecule type" value="Genomic_DNA"/>
</dbReference>
<gene>
    <name evidence="2" type="ORF">N7G274_009909</name>
</gene>
<dbReference type="NCBIfam" id="NF004855">
    <property type="entry name" value="PRK06208.1"/>
    <property type="match status" value="1"/>
</dbReference>
<dbReference type="Pfam" id="PF00596">
    <property type="entry name" value="Aldolase_II"/>
    <property type="match status" value="1"/>
</dbReference>
<dbReference type="PANTHER" id="PTHR10672">
    <property type="entry name" value="ADDUCIN"/>
    <property type="match status" value="1"/>
</dbReference>
<sequence>MTPIVVYNSTKTSLSEDMEPTPIQAMSHGPTIPGLPSFKSLEEKRQWQLEHMAGAFRIFARHGYTEGMSGHISVRDPVETDAFWMNPLGVHFGMLKASDMILVQLNGVIVRGCRNRPVNAAGFRIHAAIHKARPDVHAICHTHSTFGRAWSTFARPLEMINQDVCNFYNAQRVYAEYGGLAFGEEEGRRIAQALGPAGKGLTLMNHGLLTVGNTVDEAAYLFRLMEKSCEAQLLTEAAAANGLQKQIIKDEEAAYNFKMASEAENLYCEFQPEYEYELFLTGGAFRA</sequence>
<dbReference type="SUPFAM" id="SSF53639">
    <property type="entry name" value="AraD/HMP-PK domain-like"/>
    <property type="match status" value="1"/>
</dbReference>
<proteinExistence type="predicted"/>
<dbReference type="SMART" id="SM01007">
    <property type="entry name" value="Aldolase_II"/>
    <property type="match status" value="1"/>
</dbReference>
<dbReference type="InterPro" id="IPR051017">
    <property type="entry name" value="Aldolase-II_Adducin_sf"/>
</dbReference>
<dbReference type="PANTHER" id="PTHR10672:SF25">
    <property type="entry name" value="MEIOTICALLY UP-REGULATED GENE 14 PROTEIN"/>
    <property type="match status" value="1"/>
</dbReference>
<evidence type="ECO:0000313" key="3">
    <source>
        <dbReference type="Proteomes" id="UP001590950"/>
    </source>
</evidence>
<accession>A0ABR3ZUZ5</accession>